<sequence>MNRIYDMTEDDLAKIVLGKTITNIDTKNNTCTLNDGTILEFEDTSDCCAWFSAELHAGHLTQNMITNIQVEDKAADDQDFDQKYTIHVLAEATEVLAIDIEGTPTSGYYCHSINLNITSKDQS</sequence>
<dbReference type="InterPro" id="IPR055871">
    <property type="entry name" value="DUF7448"/>
</dbReference>
<protein>
    <recommendedName>
        <fullName evidence="1">DUF7448 domain-containing protein</fullName>
    </recommendedName>
</protein>
<keyword evidence="3" id="KW-1185">Reference proteome</keyword>
<gene>
    <name evidence="2" type="ORF">JOE69_001124</name>
</gene>
<name>A0ABU1J8Y2_9MICC</name>
<dbReference type="Pfam" id="PF24240">
    <property type="entry name" value="DUF7448"/>
    <property type="match status" value="1"/>
</dbReference>
<dbReference type="EMBL" id="JAVDQF010000001">
    <property type="protein sequence ID" value="MDR6268886.1"/>
    <property type="molecule type" value="Genomic_DNA"/>
</dbReference>
<accession>A0ABU1J8Y2</accession>
<comment type="caution">
    <text evidence="2">The sequence shown here is derived from an EMBL/GenBank/DDBJ whole genome shotgun (WGS) entry which is preliminary data.</text>
</comment>
<reference evidence="2 3" key="1">
    <citation type="submission" date="2023-07" db="EMBL/GenBank/DDBJ databases">
        <title>Sequencing the genomes of 1000 actinobacteria strains.</title>
        <authorList>
            <person name="Klenk H.-P."/>
        </authorList>
    </citation>
    <scope>NUCLEOTIDE SEQUENCE [LARGE SCALE GENOMIC DNA]</scope>
    <source>
        <strain evidence="2 3">DSM 14555</strain>
    </source>
</reference>
<evidence type="ECO:0000313" key="2">
    <source>
        <dbReference type="EMBL" id="MDR6268886.1"/>
    </source>
</evidence>
<evidence type="ECO:0000259" key="1">
    <source>
        <dbReference type="Pfam" id="PF24240"/>
    </source>
</evidence>
<dbReference type="Proteomes" id="UP001185069">
    <property type="component" value="Unassembled WGS sequence"/>
</dbReference>
<proteinExistence type="predicted"/>
<dbReference type="RefSeq" id="WP_309796803.1">
    <property type="nucleotide sequence ID" value="NZ_BAAAHY010000006.1"/>
</dbReference>
<feature type="domain" description="DUF7448" evidence="1">
    <location>
        <begin position="16"/>
        <end position="114"/>
    </location>
</feature>
<evidence type="ECO:0000313" key="3">
    <source>
        <dbReference type="Proteomes" id="UP001185069"/>
    </source>
</evidence>
<organism evidence="2 3">
    <name type="scientific">Arthrobacter russicus</name>
    <dbReference type="NCBI Taxonomy" id="172040"/>
    <lineage>
        <taxon>Bacteria</taxon>
        <taxon>Bacillati</taxon>
        <taxon>Actinomycetota</taxon>
        <taxon>Actinomycetes</taxon>
        <taxon>Micrococcales</taxon>
        <taxon>Micrococcaceae</taxon>
        <taxon>Arthrobacter</taxon>
    </lineage>
</organism>